<accession>A0A1B1AKT4</accession>
<name>A0A1B1AKT4_9PROT</name>
<dbReference type="RefSeq" id="WP_066772963.1">
    <property type="nucleotide sequence ID" value="NZ_CP013244.1"/>
</dbReference>
<reference evidence="2 3" key="1">
    <citation type="submission" date="2015-11" db="EMBL/GenBank/DDBJ databases">
        <title>Whole-Genome Sequence of Candidatus Oderbacter manganicum from the National Park Lower Oder Valley, Germany.</title>
        <authorList>
            <person name="Braun B."/>
            <person name="Liere K."/>
            <person name="Szewzyk U."/>
        </authorList>
    </citation>
    <scope>NUCLEOTIDE SEQUENCE [LARGE SCALE GENOMIC DNA]</scope>
    <source>
        <strain evidence="2 3">OTSz_A_272</strain>
    </source>
</reference>
<evidence type="ECO:0000256" key="1">
    <source>
        <dbReference type="SAM" id="MobiDB-lite"/>
    </source>
</evidence>
<keyword evidence="3" id="KW-1185">Reference proteome</keyword>
<dbReference type="STRING" id="1759059.ATE48_15260"/>
<feature type="compositionally biased region" description="Basic and acidic residues" evidence="1">
    <location>
        <begin position="32"/>
        <end position="47"/>
    </location>
</feature>
<protein>
    <submittedName>
        <fullName evidence="2">Uncharacterized protein</fullName>
    </submittedName>
</protein>
<organism evidence="2 3">
    <name type="scientific">Candidatus Viadribacter manganicus</name>
    <dbReference type="NCBI Taxonomy" id="1759059"/>
    <lineage>
        <taxon>Bacteria</taxon>
        <taxon>Pseudomonadati</taxon>
        <taxon>Pseudomonadota</taxon>
        <taxon>Alphaproteobacteria</taxon>
        <taxon>Hyphomonadales</taxon>
        <taxon>Hyphomonadaceae</taxon>
        <taxon>Candidatus Viadribacter</taxon>
    </lineage>
</organism>
<dbReference type="Proteomes" id="UP000092498">
    <property type="component" value="Chromosome"/>
</dbReference>
<sequence>MSKVIVERPRVGRAAAGLRPGRTRMLVDDDGEPIRAKGAREPQKREQKTKHFNETLNPLKRYLASNVGRPWDKVYSEICEHLKPSSTVQQHVRDHLQDFVAMKTRTKAGVIMATNRWGGERPLADHHCLYYVHPRTKLLRKNEHYQRAGARWRAARTKAAAEIAKRLRVVDEKTQLHLFDGAWWEVKLAKIPLHGTYTDVVHGAQLSTLHGEALYARHGVYARDKRQLSKAEIKKLKLRD</sequence>
<dbReference type="AlphaFoldDB" id="A0A1B1AKT4"/>
<evidence type="ECO:0000313" key="3">
    <source>
        <dbReference type="Proteomes" id="UP000092498"/>
    </source>
</evidence>
<gene>
    <name evidence="2" type="ORF">ATE48_15260</name>
</gene>
<dbReference type="EMBL" id="CP013244">
    <property type="protein sequence ID" value="ANP47176.1"/>
    <property type="molecule type" value="Genomic_DNA"/>
</dbReference>
<dbReference type="OrthoDB" id="450143at2"/>
<dbReference type="InParanoid" id="A0A1B1AKT4"/>
<proteinExistence type="predicted"/>
<dbReference type="KEGG" id="cbot:ATE48_15260"/>
<evidence type="ECO:0000313" key="2">
    <source>
        <dbReference type="EMBL" id="ANP47176.1"/>
    </source>
</evidence>
<feature type="region of interest" description="Disordered" evidence="1">
    <location>
        <begin position="26"/>
        <end position="47"/>
    </location>
</feature>